<evidence type="ECO:0000256" key="11">
    <source>
        <dbReference type="PIRSR" id="PIRSR601088-4"/>
    </source>
</evidence>
<evidence type="ECO:0000259" key="13">
    <source>
        <dbReference type="Pfam" id="PF11975"/>
    </source>
</evidence>
<feature type="binding site" evidence="9">
    <location>
        <position position="150"/>
    </location>
    <ligand>
        <name>substrate</name>
    </ligand>
</feature>
<dbReference type="AlphaFoldDB" id="A0A6V8QFD1"/>
<evidence type="ECO:0000256" key="10">
    <source>
        <dbReference type="PIRSR" id="PIRSR601088-3"/>
    </source>
</evidence>
<keyword evidence="10" id="KW-0408">Iron</keyword>
<comment type="cofactor">
    <cofactor evidence="1">
        <name>Mn(2+)</name>
        <dbReference type="ChEBI" id="CHEBI:29035"/>
    </cofactor>
</comment>
<dbReference type="NCBIfam" id="NF011657">
    <property type="entry name" value="PRK15076.1"/>
    <property type="match status" value="1"/>
</dbReference>
<gene>
    <name evidence="14" type="ORF">HKBW3S33_01481</name>
    <name evidence="15" type="ORF">HKBW3S43_01021</name>
</gene>
<dbReference type="GO" id="GO:0004553">
    <property type="term" value="F:hydrolase activity, hydrolyzing O-glycosyl compounds"/>
    <property type="evidence" value="ECO:0007669"/>
    <property type="project" value="InterPro"/>
</dbReference>
<evidence type="ECO:0000256" key="8">
    <source>
        <dbReference type="ARBA" id="ARBA00023295"/>
    </source>
</evidence>
<accession>A0A6V8QFD1</accession>
<dbReference type="PANTHER" id="PTHR32092:SF6">
    <property type="entry name" value="ALPHA-GALACTOSIDASE"/>
    <property type="match status" value="1"/>
</dbReference>
<evidence type="ECO:0000256" key="9">
    <source>
        <dbReference type="PIRSR" id="PIRSR601088-2"/>
    </source>
</evidence>
<evidence type="ECO:0000256" key="12">
    <source>
        <dbReference type="RuleBase" id="RU361152"/>
    </source>
</evidence>
<sequence length="460" mass="51651">MSFRKPKILILGAGSFFTNFWIKDIALIPGLEGGTFALVDVNSERLQLTFDMTKKILEKLGKKWVIKASLDREELMPNTDYLINTIEVSGLETVKHDYEIPKKYGVDQCIGDTIGPGGIMKALRTIPVWLEILRDTERLCPNALVLNYTNPMSMMVLAAEMATDLPVIGLCHSVQSTSKQLAEYVGIPYEKMEWECAGINHMAWFTKLGCNGQDLYSILRGKAQDPEFYQKDPVRFEILLQFGYFPTESSGHFSEYVPYFRKRPELINRYCGEGYKGESGFYANNWPKWSKALDDLRKRWIAGQEITEEDLQKSNLPTTALALSQRSDEYASYIVEAHLNGNPAIIHGNVLNQGLIDNLPQGVVEVPVVVDKTGLHPCKFGILPPQLAALNRSCMAVHELCVKSILESDREAAIQAMMLDPLTAAVCSLAEVRKMATELFEAEKRYIPGYLTSNKVTCSL</sequence>
<evidence type="ECO:0000313" key="14">
    <source>
        <dbReference type="EMBL" id="GFP28064.1"/>
    </source>
</evidence>
<evidence type="ECO:0000256" key="3">
    <source>
        <dbReference type="ARBA" id="ARBA00022723"/>
    </source>
</evidence>
<dbReference type="InterPro" id="IPR022616">
    <property type="entry name" value="Glyco_hydro_4_C"/>
</dbReference>
<keyword evidence="5 12" id="KW-0520">NAD</keyword>
<keyword evidence="8 12" id="KW-0326">Glycosidase</keyword>
<evidence type="ECO:0000256" key="5">
    <source>
        <dbReference type="ARBA" id="ARBA00023027"/>
    </source>
</evidence>
<dbReference type="Pfam" id="PF11975">
    <property type="entry name" value="Glyco_hydro_4C"/>
    <property type="match status" value="1"/>
</dbReference>
<evidence type="ECO:0000256" key="1">
    <source>
        <dbReference type="ARBA" id="ARBA00001936"/>
    </source>
</evidence>
<dbReference type="InterPro" id="IPR036291">
    <property type="entry name" value="NAD(P)-bd_dom_sf"/>
</dbReference>
<proteinExistence type="inferred from homology"/>
<dbReference type="Pfam" id="PF02056">
    <property type="entry name" value="Glyco_hydro_4"/>
    <property type="match status" value="1"/>
</dbReference>
<dbReference type="InterPro" id="IPR015955">
    <property type="entry name" value="Lactate_DH/Glyco_Ohase_4_C"/>
</dbReference>
<dbReference type="PANTHER" id="PTHR32092">
    <property type="entry name" value="6-PHOSPHO-BETA-GLUCOSIDASE-RELATED"/>
    <property type="match status" value="1"/>
</dbReference>
<dbReference type="Proteomes" id="UP000576480">
    <property type="component" value="Unassembled WGS sequence"/>
</dbReference>
<feature type="domain" description="Glycosyl hydrolase family 4 C-terminal" evidence="13">
    <location>
        <begin position="196"/>
        <end position="423"/>
    </location>
</feature>
<dbReference type="EMBL" id="BLSB01000068">
    <property type="protein sequence ID" value="GFP35229.1"/>
    <property type="molecule type" value="Genomic_DNA"/>
</dbReference>
<dbReference type="GO" id="GO:0016616">
    <property type="term" value="F:oxidoreductase activity, acting on the CH-OH group of donors, NAD or NADP as acceptor"/>
    <property type="evidence" value="ECO:0007669"/>
    <property type="project" value="InterPro"/>
</dbReference>
<feature type="binding site" evidence="10">
    <location>
        <position position="201"/>
    </location>
    <ligand>
        <name>Mn(2+)</name>
        <dbReference type="ChEBI" id="CHEBI:29035"/>
    </ligand>
</feature>
<dbReference type="SUPFAM" id="SSF51735">
    <property type="entry name" value="NAD(P)-binding Rossmann-fold domains"/>
    <property type="match status" value="1"/>
</dbReference>
<comment type="caution">
    <text evidence="15">The sequence shown here is derived from an EMBL/GenBank/DDBJ whole genome shotgun (WGS) entry which is preliminary data.</text>
</comment>
<comment type="similarity">
    <text evidence="2 12">Belongs to the glycosyl hydrolase 4 family.</text>
</comment>
<dbReference type="RefSeq" id="WP_176229868.1">
    <property type="nucleotide sequence ID" value="NZ_BLSB01000068.1"/>
</dbReference>
<evidence type="ECO:0000313" key="15">
    <source>
        <dbReference type="EMBL" id="GFP35229.1"/>
    </source>
</evidence>
<keyword evidence="7" id="KW-0119">Carbohydrate metabolism</keyword>
<keyword evidence="10" id="KW-0533">Nickel</keyword>
<evidence type="ECO:0000256" key="7">
    <source>
        <dbReference type="ARBA" id="ARBA00023277"/>
    </source>
</evidence>
<dbReference type="Gene3D" id="3.90.1820.10">
    <property type="entry name" value="AglA-like glucosidase"/>
    <property type="match status" value="1"/>
</dbReference>
<dbReference type="CDD" id="cd05297">
    <property type="entry name" value="GH4_alpha_glucosidase_galactosidase"/>
    <property type="match status" value="1"/>
</dbReference>
<dbReference type="GO" id="GO:0046872">
    <property type="term" value="F:metal ion binding"/>
    <property type="evidence" value="ECO:0007669"/>
    <property type="project" value="UniProtKB-KW"/>
</dbReference>
<reference evidence="16 17" key="1">
    <citation type="journal article" date="2020" name="Front. Microbiol.">
        <title>Single-cell genomics of novel Actinobacteria with the Wood-Ljungdahl pathway discovered in a serpentinizing system.</title>
        <authorList>
            <person name="Merino N."/>
            <person name="Kawai M."/>
            <person name="Boyd E.S."/>
            <person name="Colman D.R."/>
            <person name="McGlynn S.E."/>
            <person name="Nealson K.H."/>
            <person name="Kurokawa K."/>
            <person name="Hongoh Y."/>
        </authorList>
    </citation>
    <scope>NUCLEOTIDE SEQUENCE [LARGE SCALE GENOMIC DNA]</scope>
    <source>
        <strain evidence="14 17">S33</strain>
        <strain evidence="15 16">S43</strain>
    </source>
</reference>
<feature type="site" description="Increases basicity of active site Tyr" evidence="11">
    <location>
        <position position="112"/>
    </location>
</feature>
<feature type="binding site" evidence="10">
    <location>
        <position position="171"/>
    </location>
    <ligand>
        <name>Mn(2+)</name>
        <dbReference type="ChEBI" id="CHEBI:29035"/>
    </ligand>
</feature>
<dbReference type="PRINTS" id="PR00732">
    <property type="entry name" value="GLHYDRLASE4"/>
</dbReference>
<evidence type="ECO:0000256" key="2">
    <source>
        <dbReference type="ARBA" id="ARBA00010141"/>
    </source>
</evidence>
<keyword evidence="17" id="KW-1185">Reference proteome</keyword>
<comment type="cofactor">
    <cofactor evidence="12">
        <name>NAD(+)</name>
        <dbReference type="ChEBI" id="CHEBI:57540"/>
    </cofactor>
    <text evidence="12">Binds 1 NAD(+) per subunit.</text>
</comment>
<organism evidence="15 16">
    <name type="scientific">Candidatus Hakubella thermalkaliphila</name>
    <dbReference type="NCBI Taxonomy" id="2754717"/>
    <lineage>
        <taxon>Bacteria</taxon>
        <taxon>Bacillati</taxon>
        <taxon>Actinomycetota</taxon>
        <taxon>Actinomycetota incertae sedis</taxon>
        <taxon>Candidatus Hakubellales</taxon>
        <taxon>Candidatus Hakubellaceae</taxon>
        <taxon>Candidatus Hakubella</taxon>
    </lineage>
</organism>
<dbReference type="Proteomes" id="UP000591948">
    <property type="component" value="Unassembled WGS sequence"/>
</dbReference>
<evidence type="ECO:0000256" key="4">
    <source>
        <dbReference type="ARBA" id="ARBA00022801"/>
    </source>
</evidence>
<keyword evidence="4 12" id="KW-0378">Hydrolase</keyword>
<name>A0A6V8QFD1_9ACTN</name>
<keyword evidence="10" id="KW-0170">Cobalt</keyword>
<keyword evidence="3 10" id="KW-0479">Metal-binding</keyword>
<dbReference type="GO" id="GO:0005975">
    <property type="term" value="P:carbohydrate metabolic process"/>
    <property type="evidence" value="ECO:0007669"/>
    <property type="project" value="InterPro"/>
</dbReference>
<dbReference type="EMBL" id="BLRY01000107">
    <property type="protein sequence ID" value="GFP28064.1"/>
    <property type="molecule type" value="Genomic_DNA"/>
</dbReference>
<evidence type="ECO:0000313" key="17">
    <source>
        <dbReference type="Proteomes" id="UP000591948"/>
    </source>
</evidence>
<evidence type="ECO:0000256" key="6">
    <source>
        <dbReference type="ARBA" id="ARBA00023211"/>
    </source>
</evidence>
<dbReference type="InterPro" id="IPR053715">
    <property type="entry name" value="GH4_Enzyme_sf"/>
</dbReference>
<protein>
    <submittedName>
        <fullName evidence="15">Alpha-galactosidase</fullName>
    </submittedName>
</protein>
<dbReference type="InterPro" id="IPR001088">
    <property type="entry name" value="Glyco_hydro_4"/>
</dbReference>
<evidence type="ECO:0000313" key="16">
    <source>
        <dbReference type="Proteomes" id="UP000576480"/>
    </source>
</evidence>
<dbReference type="SUPFAM" id="SSF56327">
    <property type="entry name" value="LDH C-terminal domain-like"/>
    <property type="match status" value="1"/>
</dbReference>
<keyword evidence="6 10" id="KW-0464">Manganese</keyword>